<reference evidence="2 3" key="1">
    <citation type="submission" date="2013-11" db="EMBL/GenBank/DDBJ databases">
        <title>Genome sequencing of Stegodyphus mimosarum.</title>
        <authorList>
            <person name="Bechsgaard J."/>
        </authorList>
    </citation>
    <scope>NUCLEOTIDE SEQUENCE [LARGE SCALE GENOMIC DNA]</scope>
</reference>
<accession>A0A087UXY7</accession>
<name>A0A087UXY7_STEMI</name>
<dbReference type="Gene3D" id="3.10.100.10">
    <property type="entry name" value="Mannose-Binding Protein A, subunit A"/>
    <property type="match status" value="1"/>
</dbReference>
<dbReference type="EMBL" id="KK122204">
    <property type="protein sequence ID" value="KFM82226.1"/>
    <property type="molecule type" value="Genomic_DNA"/>
</dbReference>
<dbReference type="PROSITE" id="PS50041">
    <property type="entry name" value="C_TYPE_LECTIN_2"/>
    <property type="match status" value="1"/>
</dbReference>
<organism evidence="2 3">
    <name type="scientific">Stegodyphus mimosarum</name>
    <name type="common">African social velvet spider</name>
    <dbReference type="NCBI Taxonomy" id="407821"/>
    <lineage>
        <taxon>Eukaryota</taxon>
        <taxon>Metazoa</taxon>
        <taxon>Ecdysozoa</taxon>
        <taxon>Arthropoda</taxon>
        <taxon>Chelicerata</taxon>
        <taxon>Arachnida</taxon>
        <taxon>Araneae</taxon>
        <taxon>Araneomorphae</taxon>
        <taxon>Entelegynae</taxon>
        <taxon>Eresoidea</taxon>
        <taxon>Eresidae</taxon>
        <taxon>Stegodyphus</taxon>
    </lineage>
</organism>
<evidence type="ECO:0000313" key="3">
    <source>
        <dbReference type="Proteomes" id="UP000054359"/>
    </source>
</evidence>
<dbReference type="STRING" id="407821.A0A087UXY7"/>
<dbReference type="OrthoDB" id="6381385at2759"/>
<protein>
    <submittedName>
        <fullName evidence="2">Aggrecan core protein</fullName>
    </submittedName>
</protein>
<proteinExistence type="predicted"/>
<dbReference type="Proteomes" id="UP000054359">
    <property type="component" value="Unassembled WGS sequence"/>
</dbReference>
<dbReference type="InterPro" id="IPR016187">
    <property type="entry name" value="CTDL_fold"/>
</dbReference>
<sequence>MPADVHLYNAIDDAKCPETWKYYNGYCYKAFHQNDTLQWYEAESKCRTYGGKESNAHLVSILDKKENEILHTFLIHDWKAKQRSLYIGLNDKLKEGVYRWSDGNPMIYTD</sequence>
<feature type="domain" description="C-type lectin" evidence="1">
    <location>
        <begin position="23"/>
        <end position="110"/>
    </location>
</feature>
<dbReference type="OMA" id="FANRETW"/>
<dbReference type="SMART" id="SM00034">
    <property type="entry name" value="CLECT"/>
    <property type="match status" value="1"/>
</dbReference>
<dbReference type="PANTHER" id="PTHR22803">
    <property type="entry name" value="MANNOSE, PHOSPHOLIPASE, LECTIN RECEPTOR RELATED"/>
    <property type="match status" value="1"/>
</dbReference>
<keyword evidence="3" id="KW-1185">Reference proteome</keyword>
<dbReference type="AlphaFoldDB" id="A0A087UXY7"/>
<gene>
    <name evidence="2" type="ORF">X975_13677</name>
</gene>
<evidence type="ECO:0000313" key="2">
    <source>
        <dbReference type="EMBL" id="KFM82226.1"/>
    </source>
</evidence>
<dbReference type="SUPFAM" id="SSF56436">
    <property type="entry name" value="C-type lectin-like"/>
    <property type="match status" value="1"/>
</dbReference>
<feature type="non-terminal residue" evidence="2">
    <location>
        <position position="110"/>
    </location>
</feature>
<dbReference type="Pfam" id="PF00059">
    <property type="entry name" value="Lectin_C"/>
    <property type="match status" value="1"/>
</dbReference>
<dbReference type="InterPro" id="IPR001304">
    <property type="entry name" value="C-type_lectin-like"/>
</dbReference>
<dbReference type="InterPro" id="IPR050111">
    <property type="entry name" value="C-type_lectin/snaclec_domain"/>
</dbReference>
<evidence type="ECO:0000259" key="1">
    <source>
        <dbReference type="PROSITE" id="PS50041"/>
    </source>
</evidence>
<dbReference type="InterPro" id="IPR016186">
    <property type="entry name" value="C-type_lectin-like/link_sf"/>
</dbReference>